<keyword evidence="1" id="KW-0472">Membrane</keyword>
<comment type="caution">
    <text evidence="2">The sequence shown here is derived from an EMBL/GenBank/DDBJ whole genome shotgun (WGS) entry which is preliminary data.</text>
</comment>
<gene>
    <name evidence="2" type="ORF">ACFQ1S_06010</name>
</gene>
<evidence type="ECO:0000313" key="3">
    <source>
        <dbReference type="Proteomes" id="UP001597045"/>
    </source>
</evidence>
<feature type="transmembrane region" description="Helical" evidence="1">
    <location>
        <begin position="20"/>
        <end position="38"/>
    </location>
</feature>
<evidence type="ECO:0000313" key="2">
    <source>
        <dbReference type="EMBL" id="MFD1045176.1"/>
    </source>
</evidence>
<organism evidence="2 3">
    <name type="scientific">Kibdelosporangium lantanae</name>
    <dbReference type="NCBI Taxonomy" id="1497396"/>
    <lineage>
        <taxon>Bacteria</taxon>
        <taxon>Bacillati</taxon>
        <taxon>Actinomycetota</taxon>
        <taxon>Actinomycetes</taxon>
        <taxon>Pseudonocardiales</taxon>
        <taxon>Pseudonocardiaceae</taxon>
        <taxon>Kibdelosporangium</taxon>
    </lineage>
</organism>
<name>A0ABW3M588_9PSEU</name>
<dbReference type="EMBL" id="JBHTIS010000226">
    <property type="protein sequence ID" value="MFD1045176.1"/>
    <property type="molecule type" value="Genomic_DNA"/>
</dbReference>
<proteinExistence type="predicted"/>
<keyword evidence="3" id="KW-1185">Reference proteome</keyword>
<sequence length="75" mass="7721">MGASFADWLGVAHERGGLDLGTGPVSLTLLVAVAALVTRVATFTGESRSGDSTWKSSPIRGVITMLPALSLCFLS</sequence>
<reference evidence="3" key="1">
    <citation type="journal article" date="2019" name="Int. J. Syst. Evol. Microbiol.">
        <title>The Global Catalogue of Microorganisms (GCM) 10K type strain sequencing project: providing services to taxonomists for standard genome sequencing and annotation.</title>
        <authorList>
            <consortium name="The Broad Institute Genomics Platform"/>
            <consortium name="The Broad Institute Genome Sequencing Center for Infectious Disease"/>
            <person name="Wu L."/>
            <person name="Ma J."/>
        </authorList>
    </citation>
    <scope>NUCLEOTIDE SEQUENCE [LARGE SCALE GENOMIC DNA]</scope>
    <source>
        <strain evidence="3">JCM 31486</strain>
    </source>
</reference>
<protein>
    <submittedName>
        <fullName evidence="2">Uncharacterized protein</fullName>
    </submittedName>
</protein>
<evidence type="ECO:0000256" key="1">
    <source>
        <dbReference type="SAM" id="Phobius"/>
    </source>
</evidence>
<accession>A0ABW3M588</accession>
<keyword evidence="1" id="KW-1133">Transmembrane helix</keyword>
<keyword evidence="1" id="KW-0812">Transmembrane</keyword>
<dbReference type="Proteomes" id="UP001597045">
    <property type="component" value="Unassembled WGS sequence"/>
</dbReference>